<dbReference type="PANTHER" id="PTHR30204:SF69">
    <property type="entry name" value="MERR-FAMILY TRANSCRIPTIONAL REGULATOR"/>
    <property type="match status" value="1"/>
</dbReference>
<dbReference type="InterPro" id="IPR047057">
    <property type="entry name" value="MerR_fam"/>
</dbReference>
<dbReference type="PANTHER" id="PTHR30204">
    <property type="entry name" value="REDOX-CYCLING DRUG-SENSING TRANSCRIPTIONAL ACTIVATOR SOXR"/>
    <property type="match status" value="1"/>
</dbReference>
<dbReference type="Pfam" id="PF00376">
    <property type="entry name" value="MerR"/>
    <property type="match status" value="1"/>
</dbReference>
<evidence type="ECO:0000256" key="2">
    <source>
        <dbReference type="ARBA" id="ARBA00023015"/>
    </source>
</evidence>
<evidence type="ECO:0000259" key="5">
    <source>
        <dbReference type="PROSITE" id="PS50937"/>
    </source>
</evidence>
<dbReference type="SUPFAM" id="SSF55136">
    <property type="entry name" value="Probable bacterial effector-binding domain"/>
    <property type="match status" value="1"/>
</dbReference>
<keyword evidence="2" id="KW-0805">Transcription regulation</keyword>
<dbReference type="Proteomes" id="UP001163550">
    <property type="component" value="Chromosome"/>
</dbReference>
<gene>
    <name evidence="6" type="ORF">LNN31_01930</name>
</gene>
<keyword evidence="7" id="KW-1185">Reference proteome</keyword>
<name>A0ABY6HG09_9FIRM</name>
<dbReference type="InterPro" id="IPR011256">
    <property type="entry name" value="Reg_factor_effector_dom_sf"/>
</dbReference>
<evidence type="ECO:0000256" key="4">
    <source>
        <dbReference type="ARBA" id="ARBA00023163"/>
    </source>
</evidence>
<proteinExistence type="predicted"/>
<accession>A0ABY6HG09</accession>
<dbReference type="Gene3D" id="1.10.1660.10">
    <property type="match status" value="1"/>
</dbReference>
<evidence type="ECO:0000313" key="6">
    <source>
        <dbReference type="EMBL" id="UYO63225.1"/>
    </source>
</evidence>
<dbReference type="PROSITE" id="PS50937">
    <property type="entry name" value="HTH_MERR_2"/>
    <property type="match status" value="1"/>
</dbReference>
<dbReference type="SUPFAM" id="SSF46955">
    <property type="entry name" value="Putative DNA-binding domain"/>
    <property type="match status" value="1"/>
</dbReference>
<sequence length="279" mass="32803">MSKQKLFTIGEISKICKIPISTLRFYDQIGVITAEKVDANNGYRYYSSETLILVPILKYYKEYNFKLNEIHNLLKRGDLEVLQNLFSDKINRFNDEISLLQAERDSLTSWYDLITEANGVLIQKNSSFQLKYLPEIQVISYQPKIFVKDTLKHLLVSADFTNCFEYENVITYGPLYIEYQSTENRLAGDYRECTLNIQIHKYTHETVRRVKSILGYAAICGYHKGTHENIDDTYSELKEWANENNYQLNGRSIERYVIDYWSTNIQEQFVTEIILPINE</sequence>
<dbReference type="SMART" id="SM00422">
    <property type="entry name" value="HTH_MERR"/>
    <property type="match status" value="1"/>
</dbReference>
<dbReference type="EMBL" id="CP087994">
    <property type="protein sequence ID" value="UYO63225.1"/>
    <property type="molecule type" value="Genomic_DNA"/>
</dbReference>
<keyword evidence="1" id="KW-0678">Repressor</keyword>
<dbReference type="InterPro" id="IPR000551">
    <property type="entry name" value="MerR-type_HTH_dom"/>
</dbReference>
<dbReference type="Pfam" id="PF06445">
    <property type="entry name" value="GyrI-like"/>
    <property type="match status" value="1"/>
</dbReference>
<dbReference type="InterPro" id="IPR009061">
    <property type="entry name" value="DNA-bd_dom_put_sf"/>
</dbReference>
<keyword evidence="3" id="KW-0238">DNA-binding</keyword>
<evidence type="ECO:0000313" key="7">
    <source>
        <dbReference type="Proteomes" id="UP001163550"/>
    </source>
</evidence>
<reference evidence="6" key="1">
    <citation type="submission" date="2021-11" db="EMBL/GenBank/DDBJ databases">
        <title>Isoprene-degrading acetogen.</title>
        <authorList>
            <person name="Yang Y."/>
            <person name="Jin H."/>
            <person name="Yan J."/>
        </authorList>
    </citation>
    <scope>NUCLEOTIDE SEQUENCE</scope>
    <source>
        <strain evidence="6">Berkeley</strain>
    </source>
</reference>
<keyword evidence="4" id="KW-0804">Transcription</keyword>
<dbReference type="InterPro" id="IPR029442">
    <property type="entry name" value="GyrI-like"/>
</dbReference>
<feature type="domain" description="HTH merR-type" evidence="5">
    <location>
        <begin position="6"/>
        <end position="76"/>
    </location>
</feature>
<dbReference type="RefSeq" id="WP_228879028.1">
    <property type="nucleotide sequence ID" value="NZ_CABIIK010000009.1"/>
</dbReference>
<evidence type="ECO:0000256" key="1">
    <source>
        <dbReference type="ARBA" id="ARBA00022491"/>
    </source>
</evidence>
<protein>
    <submittedName>
        <fullName evidence="6">MerR family transcriptional regulator</fullName>
    </submittedName>
</protein>
<evidence type="ECO:0000256" key="3">
    <source>
        <dbReference type="ARBA" id="ARBA00023125"/>
    </source>
</evidence>
<organism evidence="6 7">
    <name type="scientific">Acetobacterium wieringae</name>
    <dbReference type="NCBI Taxonomy" id="52694"/>
    <lineage>
        <taxon>Bacteria</taxon>
        <taxon>Bacillati</taxon>
        <taxon>Bacillota</taxon>
        <taxon>Clostridia</taxon>
        <taxon>Eubacteriales</taxon>
        <taxon>Eubacteriaceae</taxon>
        <taxon>Acetobacterium</taxon>
    </lineage>
</organism>
<dbReference type="Gene3D" id="3.20.80.10">
    <property type="entry name" value="Regulatory factor, effector binding domain"/>
    <property type="match status" value="1"/>
</dbReference>